<dbReference type="InterPro" id="IPR046532">
    <property type="entry name" value="DUF6597"/>
</dbReference>
<dbReference type="GO" id="GO:0003700">
    <property type="term" value="F:DNA-binding transcription factor activity"/>
    <property type="evidence" value="ECO:0007669"/>
    <property type="project" value="InterPro"/>
</dbReference>
<dbReference type="InterPro" id="IPR018060">
    <property type="entry name" value="HTH_AraC"/>
</dbReference>
<keyword evidence="3" id="KW-1185">Reference proteome</keyword>
<organism evidence="2 3">
    <name type="scientific">Acinetobacter guerrae</name>
    <dbReference type="NCBI Taxonomy" id="1843371"/>
    <lineage>
        <taxon>Bacteria</taxon>
        <taxon>Pseudomonadati</taxon>
        <taxon>Pseudomonadota</taxon>
        <taxon>Gammaproteobacteria</taxon>
        <taxon>Moraxellales</taxon>
        <taxon>Moraxellaceae</taxon>
        <taxon>Acinetobacter</taxon>
    </lineage>
</organism>
<dbReference type="Proteomes" id="UP000269001">
    <property type="component" value="Unassembled WGS sequence"/>
</dbReference>
<feature type="domain" description="HTH araC/xylS-type" evidence="1">
    <location>
        <begin position="145"/>
        <end position="237"/>
    </location>
</feature>
<accession>A0A3A8EK14</accession>
<name>A0A3A8EK14_9GAMM</name>
<proteinExistence type="predicted"/>
<dbReference type="PROSITE" id="PS01124">
    <property type="entry name" value="HTH_ARAC_FAMILY_2"/>
    <property type="match status" value="1"/>
</dbReference>
<sequence>MNHDIKFKLIKADLALSDYVESFWMLHNGCSEAKEIIVLPDGRMDLTLSQSLIQPFQIVCSGLETQPQPVILQANTLIFAISFKLLAVEYLLGKSISNLLNDAEHLPAKFWDFDPSDLLDFELFCKKASEKIHSLLPQQIDSRKQKLFQLLYQSHGDLSVSYIAEQTHWSQRQIHRYFTENFGISLKKYCDILRFRASFDPIKKGQLFPEQHFADQSHFIKHIKRFSGVSPKQLKLNQNDRFIQFLVSPSE</sequence>
<dbReference type="Gene3D" id="1.10.10.60">
    <property type="entry name" value="Homeodomain-like"/>
    <property type="match status" value="1"/>
</dbReference>
<evidence type="ECO:0000259" key="1">
    <source>
        <dbReference type="PROSITE" id="PS01124"/>
    </source>
</evidence>
<dbReference type="EMBL" id="RAXU01000006">
    <property type="protein sequence ID" value="RKG34488.1"/>
    <property type="molecule type" value="Genomic_DNA"/>
</dbReference>
<dbReference type="GO" id="GO:0043565">
    <property type="term" value="F:sequence-specific DNA binding"/>
    <property type="evidence" value="ECO:0007669"/>
    <property type="project" value="InterPro"/>
</dbReference>
<dbReference type="Pfam" id="PF20240">
    <property type="entry name" value="DUF6597"/>
    <property type="match status" value="1"/>
</dbReference>
<evidence type="ECO:0000313" key="3">
    <source>
        <dbReference type="Proteomes" id="UP000269001"/>
    </source>
</evidence>
<evidence type="ECO:0000313" key="2">
    <source>
        <dbReference type="EMBL" id="RKG34488.1"/>
    </source>
</evidence>
<protein>
    <submittedName>
        <fullName evidence="2">AraC family transcriptional regulator</fullName>
    </submittedName>
</protein>
<dbReference type="AlphaFoldDB" id="A0A3A8EK14"/>
<reference evidence="2 3" key="1">
    <citation type="submission" date="2018-09" db="EMBL/GenBank/DDBJ databases">
        <title>The draft genome of Acinetobacter spp. strains.</title>
        <authorList>
            <person name="Qin J."/>
            <person name="Feng Y."/>
            <person name="Zong Z."/>
        </authorList>
    </citation>
    <scope>NUCLEOTIDE SEQUENCE [LARGE SCALE GENOMIC DNA]</scope>
    <source>
        <strain evidence="2 3">WCHAc060096</strain>
    </source>
</reference>
<gene>
    <name evidence="2" type="ORF">D7V21_06980</name>
</gene>
<dbReference type="SMART" id="SM00342">
    <property type="entry name" value="HTH_ARAC"/>
    <property type="match status" value="1"/>
</dbReference>
<dbReference type="RefSeq" id="WP_120369796.1">
    <property type="nucleotide sequence ID" value="NZ_RAXU01000006.1"/>
</dbReference>
<comment type="caution">
    <text evidence="2">The sequence shown here is derived from an EMBL/GenBank/DDBJ whole genome shotgun (WGS) entry which is preliminary data.</text>
</comment>